<organism evidence="1 2">
    <name type="scientific">Callosobruchus maculatus</name>
    <name type="common">Southern cowpea weevil</name>
    <name type="synonym">Pulse bruchid</name>
    <dbReference type="NCBI Taxonomy" id="64391"/>
    <lineage>
        <taxon>Eukaryota</taxon>
        <taxon>Metazoa</taxon>
        <taxon>Ecdysozoa</taxon>
        <taxon>Arthropoda</taxon>
        <taxon>Hexapoda</taxon>
        <taxon>Insecta</taxon>
        <taxon>Pterygota</taxon>
        <taxon>Neoptera</taxon>
        <taxon>Endopterygota</taxon>
        <taxon>Coleoptera</taxon>
        <taxon>Polyphaga</taxon>
        <taxon>Cucujiformia</taxon>
        <taxon>Chrysomeloidea</taxon>
        <taxon>Chrysomelidae</taxon>
        <taxon>Bruchinae</taxon>
        <taxon>Bruchini</taxon>
        <taxon>Callosobruchus</taxon>
    </lineage>
</organism>
<dbReference type="GO" id="GO:0003676">
    <property type="term" value="F:nucleic acid binding"/>
    <property type="evidence" value="ECO:0007669"/>
    <property type="project" value="InterPro"/>
</dbReference>
<dbReference type="AlphaFoldDB" id="A0A653DWB1"/>
<evidence type="ECO:0000313" key="1">
    <source>
        <dbReference type="EMBL" id="VEN64476.1"/>
    </source>
</evidence>
<evidence type="ECO:0000313" key="2">
    <source>
        <dbReference type="Proteomes" id="UP000410492"/>
    </source>
</evidence>
<accession>A0A653DWB1</accession>
<name>A0A653DWB1_CALMS</name>
<sequence>MVYAGSSAGFVKSALLIFKSGCKTGDYHDDMNSTNYEQWLKDYLIPNLPPNSVIVSDNAPYQNIKVDPAPNSSSRKNTIFTMYVETRIIR</sequence>
<dbReference type="InterPro" id="IPR036397">
    <property type="entry name" value="RNaseH_sf"/>
</dbReference>
<reference evidence="1 2" key="1">
    <citation type="submission" date="2019-01" db="EMBL/GenBank/DDBJ databases">
        <authorList>
            <person name="Sayadi A."/>
        </authorList>
    </citation>
    <scope>NUCLEOTIDE SEQUENCE [LARGE SCALE GENOMIC DNA]</scope>
</reference>
<dbReference type="Gene3D" id="3.30.420.10">
    <property type="entry name" value="Ribonuclease H-like superfamily/Ribonuclease H"/>
    <property type="match status" value="1"/>
</dbReference>
<proteinExistence type="predicted"/>
<dbReference type="OrthoDB" id="6751415at2759"/>
<evidence type="ECO:0008006" key="3">
    <source>
        <dbReference type="Google" id="ProtNLM"/>
    </source>
</evidence>
<keyword evidence="2" id="KW-1185">Reference proteome</keyword>
<dbReference type="EMBL" id="CAACVG010015439">
    <property type="protein sequence ID" value="VEN64476.1"/>
    <property type="molecule type" value="Genomic_DNA"/>
</dbReference>
<dbReference type="Proteomes" id="UP000410492">
    <property type="component" value="Unassembled WGS sequence"/>
</dbReference>
<gene>
    <name evidence="1" type="ORF">CALMAC_LOCUS20989</name>
</gene>
<feature type="non-terminal residue" evidence="1">
    <location>
        <position position="90"/>
    </location>
</feature>
<protein>
    <recommendedName>
        <fullName evidence="3">Tc1-like transposase DDE domain-containing protein</fullName>
    </recommendedName>
</protein>